<dbReference type="InterPro" id="IPR050523">
    <property type="entry name" value="AKR_Detox_Biosynth"/>
</dbReference>
<dbReference type="InterPro" id="IPR036812">
    <property type="entry name" value="NAD(P)_OxRdtase_dom_sf"/>
</dbReference>
<keyword evidence="4" id="KW-1185">Reference proteome</keyword>
<dbReference type="Proteomes" id="UP000018217">
    <property type="component" value="Unassembled WGS sequence"/>
</dbReference>
<dbReference type="EMBL" id="CAHS01000015">
    <property type="protein sequence ID" value="CCG87713.1"/>
    <property type="molecule type" value="Genomic_DNA"/>
</dbReference>
<dbReference type="FunFam" id="3.20.20.100:FF:000004">
    <property type="entry name" value="Oxidoreductase, aldo/keto reductase"/>
    <property type="match status" value="1"/>
</dbReference>
<name>V5Z9S7_9GAMM</name>
<dbReference type="GO" id="GO:0005829">
    <property type="term" value="C:cytosol"/>
    <property type="evidence" value="ECO:0007669"/>
    <property type="project" value="UniProtKB-ARBA"/>
</dbReference>
<comment type="caution">
    <text evidence="3">The sequence shown here is derived from an EMBL/GenBank/DDBJ whole genome shotgun (WGS) entry which is preliminary data.</text>
</comment>
<evidence type="ECO:0000256" key="1">
    <source>
        <dbReference type="ARBA" id="ARBA00023002"/>
    </source>
</evidence>
<dbReference type="EC" id="1.1.1.91" evidence="3"/>
<feature type="domain" description="NADP-dependent oxidoreductase" evidence="2">
    <location>
        <begin position="19"/>
        <end position="318"/>
    </location>
</feature>
<dbReference type="AlphaFoldDB" id="V5Z9S7"/>
<dbReference type="STRING" id="1161919.EPIR_2348"/>
<proteinExistence type="predicted"/>
<dbReference type="GO" id="GO:0047681">
    <property type="term" value="F:aryl-alcohol dehydrogenase (NADP+) activity"/>
    <property type="evidence" value="ECO:0007669"/>
    <property type="project" value="UniProtKB-EC"/>
</dbReference>
<dbReference type="PANTHER" id="PTHR43364:SF6">
    <property type="entry name" value="OXIDOREDUCTASE-RELATED"/>
    <property type="match status" value="1"/>
</dbReference>
<organism evidence="3 4">
    <name type="scientific">Erwinia piriflorinigrans CFBP 5888</name>
    <dbReference type="NCBI Taxonomy" id="1161919"/>
    <lineage>
        <taxon>Bacteria</taxon>
        <taxon>Pseudomonadati</taxon>
        <taxon>Pseudomonadota</taxon>
        <taxon>Gammaproteobacteria</taxon>
        <taxon>Enterobacterales</taxon>
        <taxon>Erwiniaceae</taxon>
        <taxon>Erwinia</taxon>
    </lineage>
</organism>
<evidence type="ECO:0000259" key="2">
    <source>
        <dbReference type="Pfam" id="PF00248"/>
    </source>
</evidence>
<protein>
    <submittedName>
        <fullName evidence="3">Oxidoreductase</fullName>
        <ecNumber evidence="3">1.1.1.91</ecNumber>
    </submittedName>
</protein>
<reference evidence="3 4" key="1">
    <citation type="journal article" date="2013" name="Syst. Appl. Microbiol.">
        <title>Phylogenetic position and virulence apparatus of the pear flower necrosis pathogen Erwinia piriflorinigrans CFBP 5888T as assessed by comparative genomics.</title>
        <authorList>
            <person name="Smits T.H."/>
            <person name="Rezzonico F."/>
            <person name="Lopez M.M."/>
            <person name="Blom J."/>
            <person name="Goesmann A."/>
            <person name="Frey J.E."/>
            <person name="Duffy B."/>
        </authorList>
    </citation>
    <scope>NUCLEOTIDE SEQUENCE [LARGE SCALE GENOMIC DNA]</scope>
    <source>
        <strain evidence="4">CFBP5888</strain>
    </source>
</reference>
<dbReference type="SUPFAM" id="SSF51430">
    <property type="entry name" value="NAD(P)-linked oxidoreductase"/>
    <property type="match status" value="1"/>
</dbReference>
<dbReference type="PANTHER" id="PTHR43364">
    <property type="entry name" value="NADH-SPECIFIC METHYLGLYOXAL REDUCTASE-RELATED"/>
    <property type="match status" value="1"/>
</dbReference>
<gene>
    <name evidence="3" type="primary">mocA</name>
    <name evidence="3" type="ORF">EPIR_2348</name>
</gene>
<accession>V5Z9S7</accession>
<dbReference type="InterPro" id="IPR023210">
    <property type="entry name" value="NADP_OxRdtase_dom"/>
</dbReference>
<sequence length="321" mass="35110">MMSHSELRQLGRSAIRVPRLTFGGNVFGWTIDEKTSFSLLDALLEKGLNFIDTADVYSRWAPGNEGGESETIIGNWLKHSGKRDKIVLATKVGMDLGNGKTGLAAKYIRQAVEASLKRLQTDYIDLYQAHRDDEDTPLQESLSAFDALIKEGKVRAIGASNYSAARLTEALKLSADSGLARYETLQPEYNLYDRAGYESGLEQVAREHGLGVINYYSLASGFLSGKYRSKEDAAKSARGQGVVDKYLNERGLKIVDALVQVAEAHHASPTQVALAWQIARPGITAPIVSATSLAQVDELAKATGLKLNDDELRLLSEVSRY</sequence>
<dbReference type="Gene3D" id="3.20.20.100">
    <property type="entry name" value="NADP-dependent oxidoreductase domain"/>
    <property type="match status" value="1"/>
</dbReference>
<dbReference type="Pfam" id="PF00248">
    <property type="entry name" value="Aldo_ket_red"/>
    <property type="match status" value="1"/>
</dbReference>
<evidence type="ECO:0000313" key="3">
    <source>
        <dbReference type="EMBL" id="CCG87713.1"/>
    </source>
</evidence>
<dbReference type="CDD" id="cd19081">
    <property type="entry name" value="AKR_AKR9C1"/>
    <property type="match status" value="1"/>
</dbReference>
<evidence type="ECO:0000313" key="4">
    <source>
        <dbReference type="Proteomes" id="UP000018217"/>
    </source>
</evidence>
<keyword evidence="1 3" id="KW-0560">Oxidoreductase</keyword>